<dbReference type="Gene3D" id="3.90.550.10">
    <property type="entry name" value="Spore Coat Polysaccharide Biosynthesis Protein SpsA, Chain A"/>
    <property type="match status" value="1"/>
</dbReference>
<dbReference type="SUPFAM" id="SSF53448">
    <property type="entry name" value="Nucleotide-diphospho-sugar transferases"/>
    <property type="match status" value="1"/>
</dbReference>
<evidence type="ECO:0000313" key="3">
    <source>
        <dbReference type="EMBL" id="GAW94003.1"/>
    </source>
</evidence>
<name>A0A1Z5HWU0_9FIRM</name>
<keyword evidence="3" id="KW-0808">Transferase</keyword>
<comment type="caution">
    <text evidence="3">The sequence shown here is derived from an EMBL/GenBank/DDBJ whole genome shotgun (WGS) entry which is preliminary data.</text>
</comment>
<evidence type="ECO:0000259" key="2">
    <source>
        <dbReference type="Pfam" id="PF00535"/>
    </source>
</evidence>
<keyword evidence="1" id="KW-0812">Transmembrane</keyword>
<reference evidence="4" key="1">
    <citation type="journal article" date="2017" name="Appl. Environ. Microbiol.">
        <title>Genomic Analysis of Calderihabitans maritimus KKC1, a Thermophilic, Hydrogenogenic, Carboxydotrophic Bacterium Isolated from Marine Sediment.</title>
        <authorList>
            <person name="Omae K."/>
            <person name="Yoneda Y."/>
            <person name="Fukuyama Y."/>
            <person name="Yoshida T."/>
            <person name="Sako Y."/>
        </authorList>
    </citation>
    <scope>NUCLEOTIDE SEQUENCE [LARGE SCALE GENOMIC DNA]</scope>
    <source>
        <strain evidence="4">KKC1</strain>
    </source>
</reference>
<dbReference type="Pfam" id="PF00535">
    <property type="entry name" value="Glycos_transf_2"/>
    <property type="match status" value="1"/>
</dbReference>
<evidence type="ECO:0000256" key="1">
    <source>
        <dbReference type="SAM" id="Phobius"/>
    </source>
</evidence>
<dbReference type="EMBL" id="BDGJ01000197">
    <property type="protein sequence ID" value="GAW94003.1"/>
    <property type="molecule type" value="Genomic_DNA"/>
</dbReference>
<keyword evidence="1" id="KW-1133">Transmembrane helix</keyword>
<dbReference type="AlphaFoldDB" id="A0A1Z5HWU0"/>
<feature type="domain" description="Glycosyltransferase 2-like" evidence="2">
    <location>
        <begin position="8"/>
        <end position="177"/>
    </location>
</feature>
<dbReference type="PANTHER" id="PTHR22916">
    <property type="entry name" value="GLYCOSYLTRANSFERASE"/>
    <property type="match status" value="1"/>
</dbReference>
<evidence type="ECO:0000313" key="4">
    <source>
        <dbReference type="Proteomes" id="UP000197032"/>
    </source>
</evidence>
<dbReference type="InterPro" id="IPR029044">
    <property type="entry name" value="Nucleotide-diphossugar_trans"/>
</dbReference>
<keyword evidence="4" id="KW-1185">Reference proteome</keyword>
<protein>
    <submittedName>
        <fullName evidence="3">Glycosyl transferase family protein</fullName>
    </submittedName>
</protein>
<feature type="transmembrane region" description="Helical" evidence="1">
    <location>
        <begin position="297"/>
        <end position="322"/>
    </location>
</feature>
<sequence>MKKRPLVSIVIPTYNEENYIARCLQSLLKQTYPAACYELVVVDGCSTDRTVEVVEEKAAGCPVEVRLLSNERRVTPVALNMGIKEARGEVVIILSGHAYVAEDFIEKCVEYLDRTGASCVGGPLETVGEGFMARYISQALSSPFGVGNARFRFSKRAQPVDTVAYGAYRREVFEKIGLFDERLIRNQDIEFNYRLRRQGGLIYMTPEIRSYYVSRRDLISFVKQSFGNGMWNVYTWFLHRNSLSWRHFVPAAFVASLLLGLVLLPGFPWLLWFVAGSYISAALVSSLIIAFREKDWLSFFVLPWIFACLHLSYGAGTLYGLLRLMFWKGKD</sequence>
<feature type="transmembrane region" description="Helical" evidence="1">
    <location>
        <begin position="270"/>
        <end position="290"/>
    </location>
</feature>
<dbReference type="InterPro" id="IPR001173">
    <property type="entry name" value="Glyco_trans_2-like"/>
</dbReference>
<gene>
    <name evidence="3" type="ORF">KKC1_31230</name>
</gene>
<organism evidence="3 4">
    <name type="scientific">Calderihabitans maritimus</name>
    <dbReference type="NCBI Taxonomy" id="1246530"/>
    <lineage>
        <taxon>Bacteria</taxon>
        <taxon>Bacillati</taxon>
        <taxon>Bacillota</taxon>
        <taxon>Clostridia</taxon>
        <taxon>Neomoorellales</taxon>
        <taxon>Calderihabitantaceae</taxon>
        <taxon>Calderihabitans</taxon>
    </lineage>
</organism>
<keyword evidence="1" id="KW-0472">Membrane</keyword>
<dbReference type="CDD" id="cd02525">
    <property type="entry name" value="Succinoglycan_BP_ExoA"/>
    <property type="match status" value="1"/>
</dbReference>
<proteinExistence type="predicted"/>
<dbReference type="RefSeq" id="WP_192868259.1">
    <property type="nucleotide sequence ID" value="NZ_BDGJ01000197.1"/>
</dbReference>
<accession>A0A1Z5HWU0</accession>
<dbReference type="GO" id="GO:0016740">
    <property type="term" value="F:transferase activity"/>
    <property type="evidence" value="ECO:0007669"/>
    <property type="project" value="UniProtKB-KW"/>
</dbReference>
<feature type="transmembrane region" description="Helical" evidence="1">
    <location>
        <begin position="247"/>
        <end position="264"/>
    </location>
</feature>
<dbReference type="Proteomes" id="UP000197032">
    <property type="component" value="Unassembled WGS sequence"/>
</dbReference>